<comment type="caution">
    <text evidence="1">The sequence shown here is derived from an EMBL/GenBank/DDBJ whole genome shotgun (WGS) entry which is preliminary data.</text>
</comment>
<protein>
    <submittedName>
        <fullName evidence="1">Uncharacterized protein</fullName>
    </submittedName>
</protein>
<feature type="non-terminal residue" evidence="1">
    <location>
        <position position="1"/>
    </location>
</feature>
<dbReference type="EMBL" id="BARS01041219">
    <property type="protein sequence ID" value="GAG41860.1"/>
    <property type="molecule type" value="Genomic_DNA"/>
</dbReference>
<evidence type="ECO:0000313" key="1">
    <source>
        <dbReference type="EMBL" id="GAG41860.1"/>
    </source>
</evidence>
<dbReference type="AlphaFoldDB" id="X0XFH6"/>
<accession>X0XFH6</accession>
<reference evidence="1" key="1">
    <citation type="journal article" date="2014" name="Front. Microbiol.">
        <title>High frequency of phylogenetically diverse reductive dehalogenase-homologous genes in deep subseafloor sedimentary metagenomes.</title>
        <authorList>
            <person name="Kawai M."/>
            <person name="Futagami T."/>
            <person name="Toyoda A."/>
            <person name="Takaki Y."/>
            <person name="Nishi S."/>
            <person name="Hori S."/>
            <person name="Arai W."/>
            <person name="Tsubouchi T."/>
            <person name="Morono Y."/>
            <person name="Uchiyama I."/>
            <person name="Ito T."/>
            <person name="Fujiyama A."/>
            <person name="Inagaki F."/>
            <person name="Takami H."/>
        </authorList>
    </citation>
    <scope>NUCLEOTIDE SEQUENCE</scope>
    <source>
        <strain evidence="1">Expedition CK06-06</strain>
    </source>
</reference>
<proteinExistence type="predicted"/>
<feature type="non-terminal residue" evidence="1">
    <location>
        <position position="253"/>
    </location>
</feature>
<sequence length="253" mass="28681">VELNDKVIFADNGIEMIFVASNGYFFNPATSTLGSMVQTGWFAAATVTYMDGYFIFNRTGTGQFFISELFSHVIDPIDWATGEAAPDDTVAVVVASRQLWVIGERTTEVWYDSGDPSFPFTRISGSITDIGCSNYRTVATIRSNVFFVGEDFNVYQTQGYQPKRISTSSVEFQITRSDVSKLTAFTYTEEGHWFYCITIDDNLTYVYDMDTAQWHRRRSAELGRWQIQGAFNLLNTHRPFGFNGPNLYELSID</sequence>
<gene>
    <name evidence="1" type="ORF">S01H1_62717</name>
</gene>
<name>X0XFH6_9ZZZZ</name>
<organism evidence="1">
    <name type="scientific">marine sediment metagenome</name>
    <dbReference type="NCBI Taxonomy" id="412755"/>
    <lineage>
        <taxon>unclassified sequences</taxon>
        <taxon>metagenomes</taxon>
        <taxon>ecological metagenomes</taxon>
    </lineage>
</organism>